<proteinExistence type="predicted"/>
<dbReference type="InterPro" id="IPR019786">
    <property type="entry name" value="Zinc_finger_PHD-type_CS"/>
</dbReference>
<keyword evidence="2" id="KW-0479">Metal-binding</keyword>
<dbReference type="InterPro" id="IPR003888">
    <property type="entry name" value="FYrich_N"/>
</dbReference>
<feature type="coiled-coil region" evidence="7">
    <location>
        <begin position="1180"/>
        <end position="1210"/>
    </location>
</feature>
<feature type="compositionally biased region" description="Low complexity" evidence="8">
    <location>
        <begin position="1541"/>
        <end position="1554"/>
    </location>
</feature>
<evidence type="ECO:0000256" key="7">
    <source>
        <dbReference type="SAM" id="Coils"/>
    </source>
</evidence>
<dbReference type="PANTHER" id="PTHR47162">
    <property type="entry name" value="OS02G0192300 PROTEIN"/>
    <property type="match status" value="1"/>
</dbReference>
<feature type="compositionally biased region" description="Basic and acidic residues" evidence="8">
    <location>
        <begin position="1671"/>
        <end position="1681"/>
    </location>
</feature>
<dbReference type="Proteomes" id="UP000007264">
    <property type="component" value="Unassembled WGS sequence"/>
</dbReference>
<comment type="subcellular location">
    <subcellularLocation>
        <location evidence="1">Nucleus</location>
    </subcellularLocation>
</comment>
<dbReference type="InterPro" id="IPR011011">
    <property type="entry name" value="Znf_FYVE_PHD"/>
</dbReference>
<evidence type="ECO:0000256" key="4">
    <source>
        <dbReference type="ARBA" id="ARBA00022833"/>
    </source>
</evidence>
<dbReference type="KEGG" id="csl:COCSUDRAFT_65601"/>
<dbReference type="Pfam" id="PF15613">
    <property type="entry name" value="WSD"/>
    <property type="match status" value="1"/>
</dbReference>
<name>I0Z2R5_COCSC</name>
<dbReference type="SUPFAM" id="SSF57903">
    <property type="entry name" value="FYVE/PHD zinc finger"/>
    <property type="match status" value="1"/>
</dbReference>
<feature type="compositionally biased region" description="Basic and acidic residues" evidence="8">
    <location>
        <begin position="949"/>
        <end position="961"/>
    </location>
</feature>
<dbReference type="EMBL" id="AGSI01000005">
    <property type="protein sequence ID" value="EIE24934.1"/>
    <property type="molecule type" value="Genomic_DNA"/>
</dbReference>
<organism evidence="10 11">
    <name type="scientific">Coccomyxa subellipsoidea (strain C-169)</name>
    <name type="common">Green microalga</name>
    <dbReference type="NCBI Taxonomy" id="574566"/>
    <lineage>
        <taxon>Eukaryota</taxon>
        <taxon>Viridiplantae</taxon>
        <taxon>Chlorophyta</taxon>
        <taxon>core chlorophytes</taxon>
        <taxon>Trebouxiophyceae</taxon>
        <taxon>Trebouxiophyceae incertae sedis</taxon>
        <taxon>Coccomyxaceae</taxon>
        <taxon>Coccomyxa</taxon>
        <taxon>Coccomyxa subellipsoidea</taxon>
    </lineage>
</organism>
<feature type="region of interest" description="Disordered" evidence="8">
    <location>
        <begin position="937"/>
        <end position="976"/>
    </location>
</feature>
<feature type="compositionally biased region" description="Low complexity" evidence="8">
    <location>
        <begin position="1328"/>
        <end position="1342"/>
    </location>
</feature>
<dbReference type="GeneID" id="17042935"/>
<dbReference type="SMART" id="SM00249">
    <property type="entry name" value="PHD"/>
    <property type="match status" value="1"/>
</dbReference>
<dbReference type="Gene3D" id="2.30.30.1150">
    <property type="match status" value="1"/>
</dbReference>
<keyword evidence="5" id="KW-0539">Nucleus</keyword>
<feature type="compositionally biased region" description="Acidic residues" evidence="8">
    <location>
        <begin position="1726"/>
        <end position="1737"/>
    </location>
</feature>
<feature type="region of interest" description="Disordered" evidence="8">
    <location>
        <begin position="234"/>
        <end position="279"/>
    </location>
</feature>
<evidence type="ECO:0000256" key="1">
    <source>
        <dbReference type="ARBA" id="ARBA00004123"/>
    </source>
</evidence>
<feature type="region of interest" description="Disordered" evidence="8">
    <location>
        <begin position="536"/>
        <end position="570"/>
    </location>
</feature>
<feature type="region of interest" description="Disordered" evidence="8">
    <location>
        <begin position="1"/>
        <end position="73"/>
    </location>
</feature>
<feature type="compositionally biased region" description="Basic and acidic residues" evidence="8">
    <location>
        <begin position="1133"/>
        <end position="1153"/>
    </location>
</feature>
<evidence type="ECO:0000256" key="6">
    <source>
        <dbReference type="PROSITE-ProRule" id="PRU00146"/>
    </source>
</evidence>
<evidence type="ECO:0000259" key="9">
    <source>
        <dbReference type="PROSITE" id="PS50016"/>
    </source>
</evidence>
<feature type="region of interest" description="Disordered" evidence="8">
    <location>
        <begin position="1311"/>
        <end position="1376"/>
    </location>
</feature>
<keyword evidence="4" id="KW-0862">Zinc</keyword>
<dbReference type="InterPro" id="IPR019787">
    <property type="entry name" value="Znf_PHD-finger"/>
</dbReference>
<dbReference type="GO" id="GO:0008270">
    <property type="term" value="F:zinc ion binding"/>
    <property type="evidence" value="ECO:0007669"/>
    <property type="project" value="UniProtKB-KW"/>
</dbReference>
<feature type="compositionally biased region" description="Basic and acidic residues" evidence="8">
    <location>
        <begin position="536"/>
        <end position="561"/>
    </location>
</feature>
<sequence>MGDEAGAAAPDAGGPAEEGSNPWALPAAPASAPVQPAQPVPMAATPTKLASAPAKAQTPGAFSPSKEPDAPQLLQRLKDDILKKGGKWDDRWRVESKMRTSGNTAGTWDSVVKMLGLDGDNKKLSREEAVRRATALPKPELPLQLDDGIRVTRLGAIDARQAYHSAMQLWPVGYEAKRAAHKDCILRSSIADGGDRGPLFTVALVPIEAGQEPAVLASERDADTAWSKVAALQQTASKKPAKPKKPAPSPATAAPTDMDIDGGDGAKEPAKEDLSNGHAPAVQEPDQAAVGAPPRQPSIADKLAAAAARPFEPVPVQAQPKSKPDSAAADTPAEAPIMLPNGQPMPETVKALLARIEPLAGVWGTEQYGLADARVVKALEGLEGAENCAGYGFVEQRGTWAAEIKRLEKELGAHSKHKQRASKVAKKKEADKAEKAERERARQEALMAKAVKRARHTEAKKASAKGSTPADAATNGEEPPAKRKKPSQPPSGKAKGPSADDMLALLHQEPSKRGPQTTEGVVARVMRRMLDQVDRWAEKDAQKEERQRQKRLEREAAHNERMAQQQKAQEAFTQAPLRLVDIEDSRLPNANLQPPAAAAVAKGLLPASTISGVVELWAFLGRFSELIGLERVPSIAELEADLAAPSAPRSITTSALMQLVQLVATEVFDSALDVAREIDPDLIKLPLSGAQPSIREDTWVEVARRLFLLAGAAELVAAGDGSGGLDIALGPTLGSSPLGALGPSMILPGLVAGPSTLDPRLTPAALPLGACTKAPQAILARHDGRSRAHAARLLAASAAHESDADLVAAEAEHLTRSLRRILLQITLIKGPRDASGAHSSGSVLCFEGTAAAAAAKIPRPLDLMLIAARLDAGYYTAVGDEGLDVFAADVTAVLDNFRAAAKRPGLEVAARLAERKGADVAELALVTLRSLLEQHRSKQGAVAPGPKGKQADKAAKGKAGDTEEAPEAADEDRRDRTIVDDLSRPFVPWEGCAACWSNDDHRNILLCDGCDLEFHHYCVVPPLPDIPSGEWFCPACVRASSEAGQKPGSAAEGVPPPHPAVQSSEFQKAAELLGTTEYADLTSVQRVEVARLLLSLASASALIRDELEEDADRKKALRRELNDLRIKIRREAHERDERDKAERAQREAAEAKKGATKGNASGKEAKNEDIPAALLVDDSVKMTRAREAELAEAARDAQREREILEELETVGRSRCEALGFDRHWNRYWLLGGWDDNKGGTVYVERSLSGASPRDDVHASGAAEPEQAPGGDNATWGCYTGGAAIDALLAFLNPVGLRENALRRALQRVRPTLAEPAPAHTKEAAAKSAEAGPKPEQQEAPAAPKDEEPVTKPSAAAATDQKPGTNQAAAAPEEAAEPRQVIVESAAQGIAPASETQMPENTGEPMEIDGHAEVTAVASKAEPVADTKPLDPRTADLRKLAGEILAFEEGPASDALDTGGPTWPYDRRRRWRALLETTTQPPEIMAALLVLESALKPERLKPFWLLWAFPAPNPDLAGTIPAVRLRLLALKSALKRGGGGAAAAAAPREAAAAPARHGRALRERGRPAGAVARLQAVDAGTDESEADAPRAAARKRTSHRPTGRELADEELARKLQAEENARSSRRSDRASRLAAASDRARRSTRSAAAVVDASSEEDSDSDAPRRRRTRHVAREGPVDPYRRTRGARAVLADDQGGSEEEAPPRKTRAALQHLEAARKGRAAAADTSDDSSESDDDERPTTRVIEGRRRLRKRA</sequence>
<keyword evidence="7" id="KW-0175">Coiled coil</keyword>
<reference evidence="10 11" key="1">
    <citation type="journal article" date="2012" name="Genome Biol.">
        <title>The genome of the polar eukaryotic microalga coccomyxa subellipsoidea reveals traits of cold adaptation.</title>
        <authorList>
            <person name="Blanc G."/>
            <person name="Agarkova I."/>
            <person name="Grimwood J."/>
            <person name="Kuo A."/>
            <person name="Brueggeman A."/>
            <person name="Dunigan D."/>
            <person name="Gurnon J."/>
            <person name="Ladunga I."/>
            <person name="Lindquist E."/>
            <person name="Lucas S."/>
            <person name="Pangilinan J."/>
            <person name="Proschold T."/>
            <person name="Salamov A."/>
            <person name="Schmutz J."/>
            <person name="Weeks D."/>
            <person name="Yamada T."/>
            <person name="Claverie J.M."/>
            <person name="Grigoriev I."/>
            <person name="Van Etten J."/>
            <person name="Lomsadze A."/>
            <person name="Borodovsky M."/>
        </authorList>
    </citation>
    <scope>NUCLEOTIDE SEQUENCE [LARGE SCALE GENOMIC DNA]</scope>
    <source>
        <strain evidence="10 11">C-169</strain>
    </source>
</reference>
<feature type="compositionally biased region" description="Low complexity" evidence="8">
    <location>
        <begin position="1"/>
        <end position="46"/>
    </location>
</feature>
<dbReference type="GO" id="GO:0005634">
    <property type="term" value="C:nucleus"/>
    <property type="evidence" value="ECO:0007669"/>
    <property type="project" value="UniProtKB-SubCell"/>
</dbReference>
<dbReference type="Pfam" id="PF00628">
    <property type="entry name" value="PHD"/>
    <property type="match status" value="1"/>
</dbReference>
<evidence type="ECO:0000256" key="2">
    <source>
        <dbReference type="ARBA" id="ARBA00022723"/>
    </source>
</evidence>
<feature type="region of interest" description="Disordered" evidence="8">
    <location>
        <begin position="1541"/>
        <end position="1754"/>
    </location>
</feature>
<feature type="compositionally biased region" description="Basic residues" evidence="8">
    <location>
        <begin position="1591"/>
        <end position="1600"/>
    </location>
</feature>
<dbReference type="PROSITE" id="PS51542">
    <property type="entry name" value="FYRN"/>
    <property type="match status" value="1"/>
</dbReference>
<feature type="compositionally biased region" description="Basic and acidic residues" evidence="8">
    <location>
        <begin position="1601"/>
        <end position="1630"/>
    </location>
</feature>
<feature type="region of interest" description="Disordered" evidence="8">
    <location>
        <begin position="311"/>
        <end position="332"/>
    </location>
</feature>
<dbReference type="OrthoDB" id="510988at2759"/>
<feature type="compositionally biased region" description="Basic and acidic residues" evidence="8">
    <location>
        <begin position="427"/>
        <end position="443"/>
    </location>
</feature>
<dbReference type="PROSITE" id="PS50016">
    <property type="entry name" value="ZF_PHD_2"/>
    <property type="match status" value="1"/>
</dbReference>
<dbReference type="InterPro" id="IPR028941">
    <property type="entry name" value="WHIM2_dom"/>
</dbReference>
<feature type="compositionally biased region" description="Basic and acidic residues" evidence="8">
    <location>
        <begin position="264"/>
        <end position="275"/>
    </location>
</feature>
<keyword evidence="11" id="KW-1185">Reference proteome</keyword>
<dbReference type="eggNOG" id="ENOG502QQZG">
    <property type="taxonomic scope" value="Eukaryota"/>
</dbReference>
<protein>
    <recommendedName>
        <fullName evidence="9">PHD-type domain-containing protein</fullName>
    </recommendedName>
</protein>
<comment type="caution">
    <text evidence="10">The sequence shown here is derived from an EMBL/GenBank/DDBJ whole genome shotgun (WGS) entry which is preliminary data.</text>
</comment>
<dbReference type="PROSITE" id="PS01359">
    <property type="entry name" value="ZF_PHD_1"/>
    <property type="match status" value="1"/>
</dbReference>
<dbReference type="Gene3D" id="3.30.160.360">
    <property type="match status" value="1"/>
</dbReference>
<feature type="region of interest" description="Disordered" evidence="8">
    <location>
        <begin position="1133"/>
        <end position="1170"/>
    </location>
</feature>
<dbReference type="RefSeq" id="XP_005649478.1">
    <property type="nucleotide sequence ID" value="XM_005649421.1"/>
</dbReference>
<feature type="region of interest" description="Disordered" evidence="8">
    <location>
        <begin position="411"/>
        <end position="498"/>
    </location>
</feature>
<feature type="compositionally biased region" description="Basic and acidic residues" evidence="8">
    <location>
        <begin position="1738"/>
        <end position="1747"/>
    </location>
</feature>
<evidence type="ECO:0000256" key="3">
    <source>
        <dbReference type="ARBA" id="ARBA00022771"/>
    </source>
</evidence>
<gene>
    <name evidence="10" type="ORF">COCSUDRAFT_65601</name>
</gene>
<evidence type="ECO:0000256" key="5">
    <source>
        <dbReference type="ARBA" id="ARBA00023242"/>
    </source>
</evidence>
<evidence type="ECO:0000313" key="11">
    <source>
        <dbReference type="Proteomes" id="UP000007264"/>
    </source>
</evidence>
<evidence type="ECO:0000256" key="8">
    <source>
        <dbReference type="SAM" id="MobiDB-lite"/>
    </source>
</evidence>
<accession>I0Z2R5</accession>
<dbReference type="InterPro" id="IPR001965">
    <property type="entry name" value="Znf_PHD"/>
</dbReference>
<dbReference type="CDD" id="cd15515">
    <property type="entry name" value="PHD1_KDM5A_like"/>
    <property type="match status" value="1"/>
</dbReference>
<evidence type="ECO:0000313" key="10">
    <source>
        <dbReference type="EMBL" id="EIE24934.1"/>
    </source>
</evidence>
<dbReference type="STRING" id="574566.I0Z2R5"/>
<feature type="compositionally biased region" description="Basic residues" evidence="8">
    <location>
        <begin position="414"/>
        <end position="426"/>
    </location>
</feature>
<feature type="region of interest" description="Disordered" evidence="8">
    <location>
        <begin position="1248"/>
        <end position="1273"/>
    </location>
</feature>
<dbReference type="PANTHER" id="PTHR47162:SF10">
    <property type="entry name" value="METHYL-CPG-BINDING DOMAIN-CONTAINING PROTEIN 9 ISOFORM X1"/>
    <property type="match status" value="1"/>
</dbReference>
<keyword evidence="3 6" id="KW-0863">Zinc-finger</keyword>
<feature type="domain" description="PHD-type" evidence="9">
    <location>
        <begin position="989"/>
        <end position="1039"/>
    </location>
</feature>